<comment type="caution">
    <text evidence="2">The sequence shown here is derived from an EMBL/GenBank/DDBJ whole genome shotgun (WGS) entry which is preliminary data.</text>
</comment>
<evidence type="ECO:0000313" key="2">
    <source>
        <dbReference type="EMBL" id="PAV75001.1"/>
    </source>
</evidence>
<dbReference type="EMBL" id="LIAE01008240">
    <property type="protein sequence ID" value="PAV75001.1"/>
    <property type="molecule type" value="Genomic_DNA"/>
</dbReference>
<organism evidence="2 3">
    <name type="scientific">Diploscapter pachys</name>
    <dbReference type="NCBI Taxonomy" id="2018661"/>
    <lineage>
        <taxon>Eukaryota</taxon>
        <taxon>Metazoa</taxon>
        <taxon>Ecdysozoa</taxon>
        <taxon>Nematoda</taxon>
        <taxon>Chromadorea</taxon>
        <taxon>Rhabditida</taxon>
        <taxon>Rhabditina</taxon>
        <taxon>Rhabditomorpha</taxon>
        <taxon>Rhabditoidea</taxon>
        <taxon>Rhabditidae</taxon>
        <taxon>Diploscapter</taxon>
    </lineage>
</organism>
<evidence type="ECO:0000256" key="1">
    <source>
        <dbReference type="SAM" id="MobiDB-lite"/>
    </source>
</evidence>
<evidence type="ECO:0000313" key="3">
    <source>
        <dbReference type="Proteomes" id="UP000218231"/>
    </source>
</evidence>
<proteinExistence type="predicted"/>
<dbReference type="AlphaFoldDB" id="A0A2A2KM03"/>
<dbReference type="Proteomes" id="UP000218231">
    <property type="component" value="Unassembled WGS sequence"/>
</dbReference>
<feature type="region of interest" description="Disordered" evidence="1">
    <location>
        <begin position="660"/>
        <end position="680"/>
    </location>
</feature>
<gene>
    <name evidence="2" type="ORF">WR25_22565</name>
</gene>
<sequence length="757" mass="77795">MCFGARQQFAGGLGFEALAAVDAVAVDPAAAGRIARAIATVGCILLGDVFLLDVEHGEGHVQAFVEQLTLDPGLVVRTDRRVEHAAADGAVVGLRQEDVGVAGVPGPLVVQVVDRTDEGCEFLVLPAGGHLRAVPGFVLVPAQATTEDEAQVFGGVQAGAQVGAVAGVDGVIHGLPAIALQFGDIAMVGIKDIERDRAGQRYGVVLVVHLALGPVGTERQLVGQAKGLERAVQVAVDGIGGHIELVVADGVDRRSTWGVVLQRLARAPLDGATVVAAFGVRQRQLAGPVVVESVGEVGEHLVHVGLQLGPVLPEVGRALQVRVAAVGVVGDTQHAVAVDARGLAAQADSDRGGIVEVGLDDAVQQRPLGLGDVGEVATVFIGGNHASAQGALGVEAAAGIQVQAVVVPGAGAGDDGETRVGGRALAHQVHRAARIARAHQQAGGAAQHFDAVEDRHVRGHPAGVGVGLAWHAVDHVAFVGEVEATGTEVVVAIAAVGAGDTGGLGHHLVQRDQVLVVHQLAGDHGDRLWGLTQRLRGLADGHRASGVGVAALGGGTQHLAIDGGGVQGHGRTGFSRAADDQGVVLHAVANPAVLQQLPSCLGWRETTLDRAAAQALYGLGAEQHLQVALATQLLQRAAQRLRRDVVILLLGLHLRCQRQGQGESEGGHGRRGTQHPAQHQRLAQRGQCVGWYWHFYALAQACGNRGTSDAAGNLQSAGGGEDPPPVRRSQAGRAGSWLRSTTIWPPCMRTSWSATGK</sequence>
<reference evidence="2 3" key="1">
    <citation type="journal article" date="2017" name="Curr. Biol.">
        <title>Genome architecture and evolution of a unichromosomal asexual nematode.</title>
        <authorList>
            <person name="Fradin H."/>
            <person name="Zegar C."/>
            <person name="Gutwein M."/>
            <person name="Lucas J."/>
            <person name="Kovtun M."/>
            <person name="Corcoran D."/>
            <person name="Baugh L.R."/>
            <person name="Kiontke K."/>
            <person name="Gunsalus K."/>
            <person name="Fitch D.H."/>
            <person name="Piano F."/>
        </authorList>
    </citation>
    <scope>NUCLEOTIDE SEQUENCE [LARGE SCALE GENOMIC DNA]</scope>
    <source>
        <strain evidence="2">PF1309</strain>
    </source>
</reference>
<name>A0A2A2KM03_9BILA</name>
<feature type="region of interest" description="Disordered" evidence="1">
    <location>
        <begin position="713"/>
        <end position="735"/>
    </location>
</feature>
<accession>A0A2A2KM03</accession>
<protein>
    <submittedName>
        <fullName evidence="2">Uncharacterized protein</fullName>
    </submittedName>
</protein>
<keyword evidence="3" id="KW-1185">Reference proteome</keyword>